<feature type="region of interest" description="Disordered" evidence="3">
    <location>
        <begin position="250"/>
        <end position="286"/>
    </location>
</feature>
<comment type="subcellular location">
    <subcellularLocation>
        <location evidence="1">Nucleus</location>
    </subcellularLocation>
</comment>
<keyword evidence="2" id="KW-0539">Nucleus</keyword>
<name>A0A427AP76_ENSVE</name>
<dbReference type="PANTHER" id="PTHR33172:SF96">
    <property type="entry name" value="PROTEIN OXIDATIVE STRESS 3 LIKE 3"/>
    <property type="match status" value="1"/>
</dbReference>
<reference evidence="4 5" key="1">
    <citation type="journal article" date="2014" name="Agronomy (Basel)">
        <title>A Draft Genome Sequence for Ensete ventricosum, the Drought-Tolerant Tree Against Hunger.</title>
        <authorList>
            <person name="Harrison J."/>
            <person name="Moore K.A."/>
            <person name="Paszkiewicz K."/>
            <person name="Jones T."/>
            <person name="Grant M."/>
            <person name="Ambacheew D."/>
            <person name="Muzemil S."/>
            <person name="Studholme D.J."/>
        </authorList>
    </citation>
    <scope>NUCLEOTIDE SEQUENCE [LARGE SCALE GENOMIC DNA]</scope>
</reference>
<evidence type="ECO:0000256" key="2">
    <source>
        <dbReference type="ARBA" id="ARBA00023242"/>
    </source>
</evidence>
<dbReference type="AlphaFoldDB" id="A0A427AP76"/>
<dbReference type="InterPro" id="IPR051992">
    <property type="entry name" value="OxStress_Response_Reg"/>
</dbReference>
<feature type="compositionally biased region" description="Low complexity" evidence="3">
    <location>
        <begin position="123"/>
        <end position="136"/>
    </location>
</feature>
<gene>
    <name evidence="4" type="ORF">B296_00022407</name>
</gene>
<evidence type="ECO:0000256" key="1">
    <source>
        <dbReference type="ARBA" id="ARBA00004123"/>
    </source>
</evidence>
<feature type="region of interest" description="Disordered" evidence="3">
    <location>
        <begin position="120"/>
        <end position="159"/>
    </location>
</feature>
<organism evidence="4 5">
    <name type="scientific">Ensete ventricosum</name>
    <name type="common">Abyssinian banana</name>
    <name type="synonym">Musa ensete</name>
    <dbReference type="NCBI Taxonomy" id="4639"/>
    <lineage>
        <taxon>Eukaryota</taxon>
        <taxon>Viridiplantae</taxon>
        <taxon>Streptophyta</taxon>
        <taxon>Embryophyta</taxon>
        <taxon>Tracheophyta</taxon>
        <taxon>Spermatophyta</taxon>
        <taxon>Magnoliopsida</taxon>
        <taxon>Liliopsida</taxon>
        <taxon>Zingiberales</taxon>
        <taxon>Musaceae</taxon>
        <taxon>Ensete</taxon>
    </lineage>
</organism>
<dbReference type="GO" id="GO:0005634">
    <property type="term" value="C:nucleus"/>
    <property type="evidence" value="ECO:0007669"/>
    <property type="project" value="UniProtKB-SubCell"/>
</dbReference>
<sequence>MSPPLATQVVGATDKAREDKSYTVDSHGPILTSVRLRSPHCRLRPYNSDKPPRRPYPLPRGILGAASLVEGAYLVWVDLLRPMPIALEKGNGIGESGFVRGIAACCSNYAEAAVEGKVREDSCSSSSIGRNSSDVSSGGGRSDGDEESGETEVQSRLKTPLESLDALEDTLPMRHGISKFYTGKSKSFSSLSDAVALSSAQDLAKQENAYTRKRKNLLAYSIMSDKFRNKKQTILEGVISEKPASSSQSKFISSVISSNSGSNSTGNNQHGRAQHLPPRHPQGNPVLSIPAASPVDSASHKKFSLSKRSFSLTYFQCVAN</sequence>
<evidence type="ECO:0000313" key="5">
    <source>
        <dbReference type="Proteomes" id="UP000287651"/>
    </source>
</evidence>
<evidence type="ECO:0000256" key="3">
    <source>
        <dbReference type="SAM" id="MobiDB-lite"/>
    </source>
</evidence>
<comment type="caution">
    <text evidence="4">The sequence shown here is derived from an EMBL/GenBank/DDBJ whole genome shotgun (WGS) entry which is preliminary data.</text>
</comment>
<dbReference type="Proteomes" id="UP000287651">
    <property type="component" value="Unassembled WGS sequence"/>
</dbReference>
<proteinExistence type="predicted"/>
<dbReference type="EMBL" id="AMZH03001779">
    <property type="protein sequence ID" value="RRT78019.1"/>
    <property type="molecule type" value="Genomic_DNA"/>
</dbReference>
<dbReference type="PANTHER" id="PTHR33172">
    <property type="entry name" value="OS08G0516900 PROTEIN"/>
    <property type="match status" value="1"/>
</dbReference>
<protein>
    <submittedName>
        <fullName evidence="4">Uncharacterized protein</fullName>
    </submittedName>
</protein>
<evidence type="ECO:0000313" key="4">
    <source>
        <dbReference type="EMBL" id="RRT78019.1"/>
    </source>
</evidence>
<feature type="compositionally biased region" description="Low complexity" evidence="3">
    <location>
        <begin position="250"/>
        <end position="268"/>
    </location>
</feature>
<dbReference type="GO" id="GO:0006950">
    <property type="term" value="P:response to stress"/>
    <property type="evidence" value="ECO:0007669"/>
    <property type="project" value="UniProtKB-ARBA"/>
</dbReference>
<accession>A0A427AP76</accession>